<evidence type="ECO:0000259" key="3">
    <source>
        <dbReference type="PROSITE" id="PS50930"/>
    </source>
</evidence>
<organism evidence="4 5">
    <name type="scientific">Mucilaginibacter gossypiicola</name>
    <dbReference type="NCBI Taxonomy" id="551995"/>
    <lineage>
        <taxon>Bacteria</taxon>
        <taxon>Pseudomonadati</taxon>
        <taxon>Bacteroidota</taxon>
        <taxon>Sphingobacteriia</taxon>
        <taxon>Sphingobacteriales</taxon>
        <taxon>Sphingobacteriaceae</taxon>
        <taxon>Mucilaginibacter</taxon>
    </lineage>
</organism>
<reference evidence="5" key="1">
    <citation type="submission" date="2016-10" db="EMBL/GenBank/DDBJ databases">
        <authorList>
            <person name="Varghese N."/>
            <person name="Submissions S."/>
        </authorList>
    </citation>
    <scope>NUCLEOTIDE SEQUENCE [LARGE SCALE GENOMIC DNA]</scope>
    <source>
        <strain evidence="5">Gh-48</strain>
    </source>
</reference>
<dbReference type="PROSITE" id="PS50930">
    <property type="entry name" value="HTH_LYTTR"/>
    <property type="match status" value="1"/>
</dbReference>
<dbReference type="Pfam" id="PF00072">
    <property type="entry name" value="Response_reg"/>
    <property type="match status" value="1"/>
</dbReference>
<dbReference type="InterPro" id="IPR001789">
    <property type="entry name" value="Sig_transdc_resp-reg_receiver"/>
</dbReference>
<accession>A0A1H8DB09</accession>
<dbReference type="SUPFAM" id="SSF52172">
    <property type="entry name" value="CheY-like"/>
    <property type="match status" value="1"/>
</dbReference>
<feature type="modified residue" description="4-aspartylphosphate" evidence="1">
    <location>
        <position position="56"/>
    </location>
</feature>
<gene>
    <name evidence="4" type="ORF">SAMN05192574_102280</name>
</gene>
<keyword evidence="1" id="KW-0597">Phosphoprotein</keyword>
<dbReference type="SMART" id="SM00850">
    <property type="entry name" value="LytTR"/>
    <property type="match status" value="1"/>
</dbReference>
<dbReference type="PANTHER" id="PTHR37299:SF1">
    <property type="entry name" value="STAGE 0 SPORULATION PROTEIN A HOMOLOG"/>
    <property type="match status" value="1"/>
</dbReference>
<dbReference type="Gene3D" id="3.40.50.2300">
    <property type="match status" value="1"/>
</dbReference>
<dbReference type="STRING" id="551995.SAMN05192574_102280"/>
<dbReference type="PROSITE" id="PS50110">
    <property type="entry name" value="RESPONSE_REGULATORY"/>
    <property type="match status" value="1"/>
</dbReference>
<dbReference type="SMART" id="SM00448">
    <property type="entry name" value="REC"/>
    <property type="match status" value="1"/>
</dbReference>
<dbReference type="Pfam" id="PF04397">
    <property type="entry name" value="LytTR"/>
    <property type="match status" value="1"/>
</dbReference>
<keyword evidence="5" id="KW-1185">Reference proteome</keyword>
<dbReference type="GO" id="GO:0000156">
    <property type="term" value="F:phosphorelay response regulator activity"/>
    <property type="evidence" value="ECO:0007669"/>
    <property type="project" value="InterPro"/>
</dbReference>
<dbReference type="InterPro" id="IPR007492">
    <property type="entry name" value="LytTR_DNA-bd_dom"/>
</dbReference>
<sequence>MISAVIIDDEPHCIERLLYVAHNYCQTSLNIIGTAGTVEKGLQLIGDLKPQLVFLDIEIHELTGFDLLQQYPVIPFQVVFTTAYQQYAIKAFKFSAVDYLLKPVDPDELVETIKRVGERIDMVSQAGKIDMLFQNIKQLNQPAPRIAVPTMNGLEFINIKDIIRCQSDGNYTTIFLIGKKEIMVAKTLKEFESVLSDHHFFRIHNSHLVNLAFIKSYQKGKGGSVLLEDKTELEVSSRRKDDFLLKLGSINFR</sequence>
<evidence type="ECO:0000313" key="4">
    <source>
        <dbReference type="EMBL" id="SEN04443.1"/>
    </source>
</evidence>
<dbReference type="GO" id="GO:0003677">
    <property type="term" value="F:DNA binding"/>
    <property type="evidence" value="ECO:0007669"/>
    <property type="project" value="InterPro"/>
</dbReference>
<dbReference type="EMBL" id="FOCL01000002">
    <property type="protein sequence ID" value="SEN04443.1"/>
    <property type="molecule type" value="Genomic_DNA"/>
</dbReference>
<proteinExistence type="predicted"/>
<evidence type="ECO:0000256" key="1">
    <source>
        <dbReference type="PROSITE-ProRule" id="PRU00169"/>
    </source>
</evidence>
<feature type="domain" description="Response regulatory" evidence="2">
    <location>
        <begin position="3"/>
        <end position="117"/>
    </location>
</feature>
<evidence type="ECO:0000259" key="2">
    <source>
        <dbReference type="PROSITE" id="PS50110"/>
    </source>
</evidence>
<dbReference type="Gene3D" id="2.40.50.1020">
    <property type="entry name" value="LytTr DNA-binding domain"/>
    <property type="match status" value="1"/>
</dbReference>
<name>A0A1H8DB09_9SPHI</name>
<dbReference type="InterPro" id="IPR046947">
    <property type="entry name" value="LytR-like"/>
</dbReference>
<dbReference type="InterPro" id="IPR011006">
    <property type="entry name" value="CheY-like_superfamily"/>
</dbReference>
<feature type="domain" description="HTH LytTR-type" evidence="3">
    <location>
        <begin position="146"/>
        <end position="249"/>
    </location>
</feature>
<dbReference type="AlphaFoldDB" id="A0A1H8DB09"/>
<dbReference type="PANTHER" id="PTHR37299">
    <property type="entry name" value="TRANSCRIPTIONAL REGULATOR-RELATED"/>
    <property type="match status" value="1"/>
</dbReference>
<protein>
    <submittedName>
        <fullName evidence="4">Two component transcriptional regulator, LytTR family</fullName>
    </submittedName>
</protein>
<evidence type="ECO:0000313" key="5">
    <source>
        <dbReference type="Proteomes" id="UP000198942"/>
    </source>
</evidence>
<dbReference type="OrthoDB" id="9787344at2"/>
<dbReference type="RefSeq" id="WP_091209331.1">
    <property type="nucleotide sequence ID" value="NZ_FOCL01000002.1"/>
</dbReference>
<dbReference type="Proteomes" id="UP000198942">
    <property type="component" value="Unassembled WGS sequence"/>
</dbReference>